<dbReference type="SUPFAM" id="SSF110087">
    <property type="entry name" value="DR1885-like metal-binding protein"/>
    <property type="match status" value="1"/>
</dbReference>
<name>A0A1R4B6A2_9VIBR</name>
<dbReference type="InterPro" id="IPR036182">
    <property type="entry name" value="PCuAC_sf"/>
</dbReference>
<gene>
    <name evidence="2" type="ORF">VPAL9027_02384</name>
</gene>
<dbReference type="Proteomes" id="UP000189475">
    <property type="component" value="Unassembled WGS sequence"/>
</dbReference>
<dbReference type="InterPro" id="IPR007410">
    <property type="entry name" value="LpqE-like"/>
</dbReference>
<dbReference type="OrthoDB" id="9796962at2"/>
<organism evidence="2 3">
    <name type="scientific">Vibrio palustris</name>
    <dbReference type="NCBI Taxonomy" id="1918946"/>
    <lineage>
        <taxon>Bacteria</taxon>
        <taxon>Pseudomonadati</taxon>
        <taxon>Pseudomonadota</taxon>
        <taxon>Gammaproteobacteria</taxon>
        <taxon>Vibrionales</taxon>
        <taxon>Vibrionaceae</taxon>
        <taxon>Vibrio</taxon>
    </lineage>
</organism>
<evidence type="ECO:0008006" key="4">
    <source>
        <dbReference type="Google" id="ProtNLM"/>
    </source>
</evidence>
<protein>
    <recommendedName>
        <fullName evidence="4">Copper chaperone PCu(A)C</fullName>
    </recommendedName>
</protein>
<keyword evidence="3" id="KW-1185">Reference proteome</keyword>
<dbReference type="Pfam" id="PF04314">
    <property type="entry name" value="PCuAC"/>
    <property type="match status" value="1"/>
</dbReference>
<dbReference type="PANTHER" id="PTHR36302:SF1">
    <property type="entry name" value="COPPER CHAPERONE PCU(A)C"/>
    <property type="match status" value="1"/>
</dbReference>
<dbReference type="InterPro" id="IPR058248">
    <property type="entry name" value="Lxx211020-like"/>
</dbReference>
<dbReference type="PANTHER" id="PTHR36302">
    <property type="entry name" value="BLR7088 PROTEIN"/>
    <property type="match status" value="1"/>
</dbReference>
<keyword evidence="1" id="KW-0732">Signal</keyword>
<evidence type="ECO:0000256" key="1">
    <source>
        <dbReference type="SAM" id="SignalP"/>
    </source>
</evidence>
<feature type="signal peptide" evidence="1">
    <location>
        <begin position="1"/>
        <end position="22"/>
    </location>
</feature>
<dbReference type="Gene3D" id="2.60.40.1890">
    <property type="entry name" value="PCu(A)C copper chaperone"/>
    <property type="match status" value="1"/>
</dbReference>
<dbReference type="STRING" id="1918946.VPAL9027_02384"/>
<evidence type="ECO:0000313" key="2">
    <source>
        <dbReference type="EMBL" id="SJL84401.1"/>
    </source>
</evidence>
<evidence type="ECO:0000313" key="3">
    <source>
        <dbReference type="Proteomes" id="UP000189475"/>
    </source>
</evidence>
<accession>A0A1R4B6A2</accession>
<sequence length="163" mass="17786">MKRFLTLAFTLIASFSAQSKSAEDITVIQPYVTVTKTAQLSAFVYGKIVNNSNKPQVLTSVTTSASTRVEIQNTDSHSKKAVVHKLENLSIPAQSSKVLEPRATRIALLGLVKPLETHKHITLKLHFESGATINVNVPVRLSLKDAMHSPGVIPIPINNKITH</sequence>
<proteinExistence type="predicted"/>
<dbReference type="EMBL" id="FUFT01000005">
    <property type="protein sequence ID" value="SJL84401.1"/>
    <property type="molecule type" value="Genomic_DNA"/>
</dbReference>
<dbReference type="AlphaFoldDB" id="A0A1R4B6A2"/>
<reference evidence="2 3" key="1">
    <citation type="submission" date="2017-02" db="EMBL/GenBank/DDBJ databases">
        <authorList>
            <person name="Peterson S.W."/>
        </authorList>
    </citation>
    <scope>NUCLEOTIDE SEQUENCE [LARGE SCALE GENOMIC DNA]</scope>
    <source>
        <strain evidence="2 3">CECT 9027</strain>
    </source>
</reference>
<dbReference type="RefSeq" id="WP_077314769.1">
    <property type="nucleotide sequence ID" value="NZ_AP024888.1"/>
</dbReference>
<feature type="chain" id="PRO_5010298182" description="Copper chaperone PCu(A)C" evidence="1">
    <location>
        <begin position="23"/>
        <end position="163"/>
    </location>
</feature>